<organism evidence="4 5">
    <name type="scientific">Pseudonocardia benzenivorans</name>
    <dbReference type="NCBI Taxonomy" id="228005"/>
    <lineage>
        <taxon>Bacteria</taxon>
        <taxon>Bacillati</taxon>
        <taxon>Actinomycetota</taxon>
        <taxon>Actinomycetes</taxon>
        <taxon>Pseudonocardiales</taxon>
        <taxon>Pseudonocardiaceae</taxon>
        <taxon>Pseudonocardia</taxon>
    </lineage>
</organism>
<gene>
    <name evidence="4" type="ORF">ACFQ34_04170</name>
</gene>
<name>A0ABW3VD38_9PSEU</name>
<feature type="region of interest" description="Disordered" evidence="1">
    <location>
        <begin position="128"/>
        <end position="191"/>
    </location>
</feature>
<accession>A0ABW3VD38</accession>
<dbReference type="Proteomes" id="UP001597182">
    <property type="component" value="Unassembled WGS sequence"/>
</dbReference>
<dbReference type="InterPro" id="IPR025711">
    <property type="entry name" value="PepSY"/>
</dbReference>
<protein>
    <submittedName>
        <fullName evidence="4">PepSY domain-containing protein</fullName>
    </submittedName>
</protein>
<evidence type="ECO:0000313" key="5">
    <source>
        <dbReference type="Proteomes" id="UP001597182"/>
    </source>
</evidence>
<evidence type="ECO:0000259" key="3">
    <source>
        <dbReference type="Pfam" id="PF03413"/>
    </source>
</evidence>
<feature type="domain" description="PepSY" evidence="3">
    <location>
        <begin position="84"/>
        <end position="137"/>
    </location>
</feature>
<proteinExistence type="predicted"/>
<dbReference type="Pfam" id="PF03413">
    <property type="entry name" value="PepSY"/>
    <property type="match status" value="1"/>
</dbReference>
<evidence type="ECO:0000313" key="4">
    <source>
        <dbReference type="EMBL" id="MFD1232470.1"/>
    </source>
</evidence>
<comment type="caution">
    <text evidence="4">The sequence shown here is derived from an EMBL/GenBank/DDBJ whole genome shotgun (WGS) entry which is preliminary data.</text>
</comment>
<keyword evidence="2" id="KW-0732">Signal</keyword>
<dbReference type="Gene3D" id="3.10.450.40">
    <property type="match status" value="1"/>
</dbReference>
<keyword evidence="5" id="KW-1185">Reference proteome</keyword>
<sequence length="191" mass="19316">MTIRRPLALAAATGVALLALTGTALALGAGDDDGDRGPTAVPTVPTSTGPTSTGPTSTSPASTAPGVTGSGSTLLLAGDVDRAAAERAALAHVGSGQVVKIEREVEHGRTVWDVDVRTETGVREVHVDATTGAITRDRAESSANDDDPADRRGDDNQRSDDHGRGDDHRGSADHHGRGGDDGPGDDRGGDD</sequence>
<evidence type="ECO:0000256" key="2">
    <source>
        <dbReference type="SAM" id="SignalP"/>
    </source>
</evidence>
<evidence type="ECO:0000256" key="1">
    <source>
        <dbReference type="SAM" id="MobiDB-lite"/>
    </source>
</evidence>
<feature type="region of interest" description="Disordered" evidence="1">
    <location>
        <begin position="30"/>
        <end position="69"/>
    </location>
</feature>
<feature type="compositionally biased region" description="Low complexity" evidence="1">
    <location>
        <begin position="37"/>
        <end position="67"/>
    </location>
</feature>
<feature type="signal peptide" evidence="2">
    <location>
        <begin position="1"/>
        <end position="26"/>
    </location>
</feature>
<dbReference type="EMBL" id="JBHTMB010000024">
    <property type="protein sequence ID" value="MFD1232470.1"/>
    <property type="molecule type" value="Genomic_DNA"/>
</dbReference>
<dbReference type="RefSeq" id="WP_346090624.1">
    <property type="nucleotide sequence ID" value="NZ_BAABKS010000012.1"/>
</dbReference>
<feature type="chain" id="PRO_5045575823" evidence="2">
    <location>
        <begin position="27"/>
        <end position="191"/>
    </location>
</feature>
<reference evidence="5" key="1">
    <citation type="journal article" date="2019" name="Int. J. Syst. Evol. Microbiol.">
        <title>The Global Catalogue of Microorganisms (GCM) 10K type strain sequencing project: providing services to taxonomists for standard genome sequencing and annotation.</title>
        <authorList>
            <consortium name="The Broad Institute Genomics Platform"/>
            <consortium name="The Broad Institute Genome Sequencing Center for Infectious Disease"/>
            <person name="Wu L."/>
            <person name="Ma J."/>
        </authorList>
    </citation>
    <scope>NUCLEOTIDE SEQUENCE [LARGE SCALE GENOMIC DNA]</scope>
    <source>
        <strain evidence="5">CCUG 49018</strain>
    </source>
</reference>
<feature type="compositionally biased region" description="Basic and acidic residues" evidence="1">
    <location>
        <begin position="149"/>
        <end position="191"/>
    </location>
</feature>